<reference evidence="2 3" key="1">
    <citation type="submission" date="2024-02" db="EMBL/GenBank/DDBJ databases">
        <authorList>
            <person name="Chen Y."/>
            <person name="Shah S."/>
            <person name="Dougan E. K."/>
            <person name="Thang M."/>
            <person name="Chan C."/>
        </authorList>
    </citation>
    <scope>NUCLEOTIDE SEQUENCE [LARGE SCALE GENOMIC DNA]</scope>
</reference>
<evidence type="ECO:0000256" key="1">
    <source>
        <dbReference type="SAM" id="MobiDB-lite"/>
    </source>
</evidence>
<evidence type="ECO:0000313" key="3">
    <source>
        <dbReference type="Proteomes" id="UP001642484"/>
    </source>
</evidence>
<keyword evidence="3" id="KW-1185">Reference proteome</keyword>
<gene>
    <name evidence="2" type="ORF">CCMP2556_LOCUS33580</name>
</gene>
<feature type="compositionally biased region" description="Basic residues" evidence="1">
    <location>
        <begin position="80"/>
        <end position="100"/>
    </location>
</feature>
<feature type="compositionally biased region" description="Low complexity" evidence="1">
    <location>
        <begin position="101"/>
        <end position="116"/>
    </location>
</feature>
<name>A0ABP0P0Y0_9DINO</name>
<proteinExistence type="predicted"/>
<dbReference type="EMBL" id="CAXAMN010022324">
    <property type="protein sequence ID" value="CAK9068375.1"/>
    <property type="molecule type" value="Genomic_DNA"/>
</dbReference>
<accession>A0ABP0P0Y0</accession>
<dbReference type="Proteomes" id="UP001642484">
    <property type="component" value="Unassembled WGS sequence"/>
</dbReference>
<comment type="caution">
    <text evidence="2">The sequence shown here is derived from an EMBL/GenBank/DDBJ whole genome shotgun (WGS) entry which is preliminary data.</text>
</comment>
<protein>
    <recommendedName>
        <fullName evidence="4">Secreted protein</fullName>
    </recommendedName>
</protein>
<sequence>MNGQIGNGMTVAVFGVFVFITELFCAYCQTTEELIWSAADAEVLPPMKLARWKLQPEAKQKATAHRAVPKPKQSTNSTKPSKKSSKIVKAKVGKGGKVIKKPASASASSSSKTAQK</sequence>
<feature type="region of interest" description="Disordered" evidence="1">
    <location>
        <begin position="55"/>
        <end position="116"/>
    </location>
</feature>
<organism evidence="2 3">
    <name type="scientific">Durusdinium trenchii</name>
    <dbReference type="NCBI Taxonomy" id="1381693"/>
    <lineage>
        <taxon>Eukaryota</taxon>
        <taxon>Sar</taxon>
        <taxon>Alveolata</taxon>
        <taxon>Dinophyceae</taxon>
        <taxon>Suessiales</taxon>
        <taxon>Symbiodiniaceae</taxon>
        <taxon>Durusdinium</taxon>
    </lineage>
</organism>
<evidence type="ECO:0000313" key="2">
    <source>
        <dbReference type="EMBL" id="CAK9068375.1"/>
    </source>
</evidence>
<evidence type="ECO:0008006" key="4">
    <source>
        <dbReference type="Google" id="ProtNLM"/>
    </source>
</evidence>